<comment type="caution">
    <text evidence="1">The sequence shown here is derived from an EMBL/GenBank/DDBJ whole genome shotgun (WGS) entry which is preliminary data.</text>
</comment>
<reference evidence="1 2" key="1">
    <citation type="submission" date="2016-08" db="EMBL/GenBank/DDBJ databases">
        <authorList>
            <consortium name="Lentinula edodes genome sequencing consortium"/>
            <person name="Sakamoto Y."/>
            <person name="Nakade K."/>
            <person name="Sato S."/>
            <person name="Yoshida Y."/>
            <person name="Miyazaki K."/>
            <person name="Natsume S."/>
            <person name="Konno N."/>
        </authorList>
    </citation>
    <scope>NUCLEOTIDE SEQUENCE [LARGE SCALE GENOMIC DNA]</scope>
    <source>
        <strain evidence="1 2">NBRC 111202</strain>
    </source>
</reference>
<dbReference type="EMBL" id="BDGU01000245">
    <property type="protein sequence ID" value="GAW05294.1"/>
    <property type="molecule type" value="Genomic_DNA"/>
</dbReference>
<dbReference type="Proteomes" id="UP000188533">
    <property type="component" value="Unassembled WGS sequence"/>
</dbReference>
<name>A0A1Q3EDT4_LENED</name>
<reference evidence="1 2" key="2">
    <citation type="submission" date="2017-02" db="EMBL/GenBank/DDBJ databases">
        <title>A genome survey and senescence transcriptome analysis in Lentinula edodes.</title>
        <authorList>
            <person name="Sakamoto Y."/>
            <person name="Nakade K."/>
            <person name="Sato S."/>
            <person name="Yoshida Y."/>
            <person name="Miyazaki K."/>
            <person name="Natsume S."/>
            <person name="Konno N."/>
        </authorList>
    </citation>
    <scope>NUCLEOTIDE SEQUENCE [LARGE SCALE GENOMIC DNA]</scope>
    <source>
        <strain evidence="1 2">NBRC 111202</strain>
    </source>
</reference>
<accession>A0A1Q3EDT4</accession>
<organism evidence="1 2">
    <name type="scientific">Lentinula edodes</name>
    <name type="common">Shiitake mushroom</name>
    <name type="synonym">Lentinus edodes</name>
    <dbReference type="NCBI Taxonomy" id="5353"/>
    <lineage>
        <taxon>Eukaryota</taxon>
        <taxon>Fungi</taxon>
        <taxon>Dikarya</taxon>
        <taxon>Basidiomycota</taxon>
        <taxon>Agaricomycotina</taxon>
        <taxon>Agaricomycetes</taxon>
        <taxon>Agaricomycetidae</taxon>
        <taxon>Agaricales</taxon>
        <taxon>Marasmiineae</taxon>
        <taxon>Omphalotaceae</taxon>
        <taxon>Lentinula</taxon>
    </lineage>
</organism>
<sequence length="92" mass="9916">MAMLPPVESMVALGSVMSSTNSVPHIRRTCGYLMSRQLLRPEGVKGLCAAVFGDSENADDIQLDKLQHISRVLITVPAVSLGLLFNHTTPPN</sequence>
<proteinExistence type="predicted"/>
<evidence type="ECO:0000313" key="1">
    <source>
        <dbReference type="EMBL" id="GAW05294.1"/>
    </source>
</evidence>
<dbReference type="AlphaFoldDB" id="A0A1Q3EDT4"/>
<gene>
    <name evidence="1" type="ORF">LENED_007140</name>
</gene>
<keyword evidence="2" id="KW-1185">Reference proteome</keyword>
<protein>
    <submittedName>
        <fullName evidence="1">ARM repeat-containing protein</fullName>
    </submittedName>
</protein>
<evidence type="ECO:0000313" key="2">
    <source>
        <dbReference type="Proteomes" id="UP000188533"/>
    </source>
</evidence>